<proteinExistence type="predicted"/>
<protein>
    <submittedName>
        <fullName evidence="1">TIGR04282 family arsenosugar biosynthesis glycosyltransferase</fullName>
    </submittedName>
</protein>
<dbReference type="Gene3D" id="3.90.550.10">
    <property type="entry name" value="Spore Coat Polysaccharide Biosynthesis Protein SpsA, Chain A"/>
    <property type="match status" value="1"/>
</dbReference>
<dbReference type="Pfam" id="PF09837">
    <property type="entry name" value="DUF2064"/>
    <property type="match status" value="1"/>
</dbReference>
<dbReference type="InterPro" id="IPR018641">
    <property type="entry name" value="Trfase_1_rSAM/seldom-assoc"/>
</dbReference>
<organism evidence="1">
    <name type="scientific">Pontimicrobium sp. SW4</name>
    <dbReference type="NCBI Taxonomy" id="3153519"/>
    <lineage>
        <taxon>Bacteria</taxon>
        <taxon>Pseudomonadati</taxon>
        <taxon>Bacteroidota</taxon>
        <taxon>Flavobacteriia</taxon>
        <taxon>Flavobacteriales</taxon>
        <taxon>Flavobacteriaceae</taxon>
        <taxon>Pontimicrobium</taxon>
    </lineage>
</organism>
<dbReference type="EMBL" id="CP157199">
    <property type="protein sequence ID" value="XBG61546.1"/>
    <property type="molecule type" value="Genomic_DNA"/>
</dbReference>
<dbReference type="NCBIfam" id="TIGR04282">
    <property type="entry name" value="glyco_like_cofC"/>
    <property type="match status" value="1"/>
</dbReference>
<sequence length="200" mass="22575">MSKKLLVIFVKNIKLGKVKTRLAKTVGNENAFTIYKALVEVTENATSTINVDKRIYFSDAIIHEKWPNDYKAVQKGANLGERMSNAFQDGFDDGYAEIVLIGSDLPNITETIIHEGFRSLLQNDVVFGPAEDGGYYLVGMSKFYNCIFQNKAWSTTTLLDETLAELKQKKIEVSLIETLNDIDTFEDLQGYPKFLKLISK</sequence>
<gene>
    <name evidence="1" type="ORF">ABGB03_01250</name>
</gene>
<dbReference type="InterPro" id="IPR029044">
    <property type="entry name" value="Nucleotide-diphossugar_trans"/>
</dbReference>
<dbReference type="RefSeq" id="WP_347924162.1">
    <property type="nucleotide sequence ID" value="NZ_CP157199.1"/>
</dbReference>
<dbReference type="PANTHER" id="PTHR36529">
    <property type="entry name" value="SLL1095 PROTEIN"/>
    <property type="match status" value="1"/>
</dbReference>
<dbReference type="SUPFAM" id="SSF53448">
    <property type="entry name" value="Nucleotide-diphospho-sugar transferases"/>
    <property type="match status" value="1"/>
</dbReference>
<dbReference type="AlphaFoldDB" id="A0AAU7BTZ3"/>
<evidence type="ECO:0000313" key="1">
    <source>
        <dbReference type="EMBL" id="XBG61546.1"/>
    </source>
</evidence>
<dbReference type="PANTHER" id="PTHR36529:SF1">
    <property type="entry name" value="GLYCOSYLTRANSFERASE"/>
    <property type="match status" value="1"/>
</dbReference>
<name>A0AAU7BTZ3_9FLAO</name>
<reference evidence="1" key="1">
    <citation type="submission" date="2024-05" db="EMBL/GenBank/DDBJ databases">
        <title>Pontimicrobium maritimus sp. nov., isolated form sea water.</title>
        <authorList>
            <person name="Muhammad N."/>
            <person name="Vuong T.Q."/>
            <person name="Han H.L."/>
            <person name="Kim S.-G."/>
        </authorList>
    </citation>
    <scope>NUCLEOTIDE SEQUENCE</scope>
    <source>
        <strain evidence="1">SW4</strain>
    </source>
</reference>
<accession>A0AAU7BTZ3</accession>